<feature type="compositionally biased region" description="Basic and acidic residues" evidence="1">
    <location>
        <begin position="303"/>
        <end position="342"/>
    </location>
</feature>
<evidence type="ECO:0000313" key="3">
    <source>
        <dbReference type="Proteomes" id="UP000510647"/>
    </source>
</evidence>
<sequence>MITNESYDSSDVLNSSFYSSTSINTLDHAKTFRNSLILADLDGSGYGNLTGQTSQRSEDADEDDIAFPDGKEKETTTMKMSTSPSLSALAGILSEKSRQANEKLKSSELYGSATIEEEEDAPELRPERVRDDVTARTAGGTSPNLFELNDNEEVYCPDTNLTNNTFYSTQPDFLSSPKPNKEDYSRTFGPNKEKPLPIIEQKASGARLPANADIRKPFESQPRTQNAVSTTPTEQNQQSKKRKNLFSFLKRRHSTDIMKTDTTGIPNSATFSMRQSSSPSQLTPERMTKKSYSSSNIFSTFRKNRDIKKENIPSREHKTNEKEPVKDHTQLQENKSSDEKLTKILPKKSSSDISKRKPTPLNYEHLHDEAEQTIGTAEPLIESAESVSETNNANSIITKLDTGEVRFPRSLDKQEVDSIVSIERSRSTKSNKRSSIASHRRSLTETLSANAQNEGMFIMEASSVILSTPDLSKSPASSILRNGKFDPIEFSSNNSIILDDQSEHALSVSSAQNALLVPEPIQNGLSMASIEERLNELTIDSDDDEKSAEKQLDTQKFDEDPEFMSDIMEFASIINFGDGINFDFDSKANTLEPESSTLKPLSKNAFTLPTTEQFTNKQKTVRPGLGITYDNKISGLQANHSQGISTANNEDDEFENEDFNTLSNIPQQSPQLKAFMPEFDANRPLSMSFQGLRAPSFNASITGSSATGSVARADHRSLASSERRQLNCVNFSSKIILYETYGEDEYDRKPDVATCNQLTPQLAQLIKAELNELKSDMEVHEDSRCYTHFF</sequence>
<protein>
    <recommendedName>
        <fullName evidence="4">Protein BNI4</fullName>
    </recommendedName>
</protein>
<feature type="region of interest" description="Disordered" evidence="1">
    <location>
        <begin position="169"/>
        <end position="194"/>
    </location>
</feature>
<feature type="region of interest" description="Disordered" evidence="1">
    <location>
        <begin position="103"/>
        <end position="126"/>
    </location>
</feature>
<reference evidence="2 3" key="1">
    <citation type="submission" date="2020-06" db="EMBL/GenBank/DDBJ databases">
        <title>The yeast mating-type switching endonuclease HO is a domesticated member of an unorthodox homing genetic element family.</title>
        <authorList>
            <person name="Coughlan A.Y."/>
            <person name="Lombardi L."/>
            <person name="Braun-Galleani S."/>
            <person name="Martos A.R."/>
            <person name="Galeote V."/>
            <person name="Bigey F."/>
            <person name="Dequin S."/>
            <person name="Byrne K.P."/>
            <person name="Wolfe K.H."/>
        </authorList>
    </citation>
    <scope>NUCLEOTIDE SEQUENCE [LARGE SCALE GENOMIC DNA]</scope>
    <source>
        <strain evidence="2 3">CBS2947</strain>
    </source>
</reference>
<gene>
    <name evidence="2" type="ORF">HG537_0C00280</name>
</gene>
<keyword evidence="3" id="KW-1185">Reference proteome</keyword>
<name>A0A7H9HQ27_9SACH</name>
<evidence type="ECO:0008006" key="4">
    <source>
        <dbReference type="Google" id="ProtNLM"/>
    </source>
</evidence>
<feature type="compositionally biased region" description="Basic and acidic residues" evidence="1">
    <location>
        <begin position="179"/>
        <end position="194"/>
    </location>
</feature>
<dbReference type="PANTHER" id="PTHR12751:SF18">
    <property type="entry name" value="PHOSPHATASE AND ACTIN REGULATOR 1"/>
    <property type="match status" value="1"/>
</dbReference>
<dbReference type="PANTHER" id="PTHR12751">
    <property type="entry name" value="PHOSPHATASE AND ACTIN REGULATOR PHACTR"/>
    <property type="match status" value="1"/>
</dbReference>
<dbReference type="AlphaFoldDB" id="A0A7H9HQ27"/>
<evidence type="ECO:0000256" key="1">
    <source>
        <dbReference type="SAM" id="MobiDB-lite"/>
    </source>
</evidence>
<feature type="compositionally biased region" description="Polar residues" evidence="1">
    <location>
        <begin position="260"/>
        <end position="283"/>
    </location>
</feature>
<organism evidence="2 3">
    <name type="scientific">Torulaspora globosa</name>
    <dbReference type="NCBI Taxonomy" id="48254"/>
    <lineage>
        <taxon>Eukaryota</taxon>
        <taxon>Fungi</taxon>
        <taxon>Dikarya</taxon>
        <taxon>Ascomycota</taxon>
        <taxon>Saccharomycotina</taxon>
        <taxon>Saccharomycetes</taxon>
        <taxon>Saccharomycetales</taxon>
        <taxon>Saccharomycetaceae</taxon>
        <taxon>Torulaspora</taxon>
    </lineage>
</organism>
<feature type="region of interest" description="Disordered" evidence="1">
    <location>
        <begin position="423"/>
        <end position="442"/>
    </location>
</feature>
<feature type="region of interest" description="Disordered" evidence="1">
    <location>
        <begin position="259"/>
        <end position="360"/>
    </location>
</feature>
<evidence type="ECO:0000313" key="2">
    <source>
        <dbReference type="EMBL" id="QLQ79381.1"/>
    </source>
</evidence>
<proteinExistence type="predicted"/>
<feature type="region of interest" description="Disordered" evidence="1">
    <location>
        <begin position="209"/>
        <end position="244"/>
    </location>
</feature>
<feature type="region of interest" description="Disordered" evidence="1">
    <location>
        <begin position="43"/>
        <end position="83"/>
    </location>
</feature>
<dbReference type="GO" id="GO:0030036">
    <property type="term" value="P:actin cytoskeleton organization"/>
    <property type="evidence" value="ECO:0007669"/>
    <property type="project" value="TreeGrafter"/>
</dbReference>
<dbReference type="Proteomes" id="UP000510647">
    <property type="component" value="Chromosome 3"/>
</dbReference>
<dbReference type="GO" id="GO:0003779">
    <property type="term" value="F:actin binding"/>
    <property type="evidence" value="ECO:0007669"/>
    <property type="project" value="TreeGrafter"/>
</dbReference>
<feature type="compositionally biased region" description="Polar residues" evidence="1">
    <location>
        <begin position="221"/>
        <end position="238"/>
    </location>
</feature>
<dbReference type="EMBL" id="CP059269">
    <property type="protein sequence ID" value="QLQ79381.1"/>
    <property type="molecule type" value="Genomic_DNA"/>
</dbReference>
<dbReference type="OrthoDB" id="5563016at2759"/>
<feature type="compositionally biased region" description="Polar residues" evidence="1">
    <location>
        <begin position="290"/>
        <end position="301"/>
    </location>
</feature>
<accession>A0A7H9HQ27</accession>